<name>A0A0S4J1X0_BODSA</name>
<dbReference type="SUPFAM" id="SSF47473">
    <property type="entry name" value="EF-hand"/>
    <property type="match status" value="1"/>
</dbReference>
<feature type="region of interest" description="Disordered" evidence="1">
    <location>
        <begin position="1"/>
        <end position="38"/>
    </location>
</feature>
<keyword evidence="3" id="KW-1185">Reference proteome</keyword>
<reference evidence="3" key="1">
    <citation type="submission" date="2015-09" db="EMBL/GenBank/DDBJ databases">
        <authorList>
            <consortium name="Pathogen Informatics"/>
        </authorList>
    </citation>
    <scope>NUCLEOTIDE SEQUENCE [LARGE SCALE GENOMIC DNA]</scope>
    <source>
        <strain evidence="3">Lake Konstanz</strain>
    </source>
</reference>
<gene>
    <name evidence="2" type="ORF">BSAL_81980</name>
</gene>
<feature type="region of interest" description="Disordered" evidence="1">
    <location>
        <begin position="127"/>
        <end position="160"/>
    </location>
</feature>
<feature type="region of interest" description="Disordered" evidence="1">
    <location>
        <begin position="275"/>
        <end position="323"/>
    </location>
</feature>
<evidence type="ECO:0000313" key="2">
    <source>
        <dbReference type="EMBL" id="CUG60181.1"/>
    </source>
</evidence>
<evidence type="ECO:0000256" key="1">
    <source>
        <dbReference type="SAM" id="MobiDB-lite"/>
    </source>
</evidence>
<evidence type="ECO:0000313" key="3">
    <source>
        <dbReference type="Proteomes" id="UP000051952"/>
    </source>
</evidence>
<feature type="compositionally biased region" description="Basic residues" evidence="1">
    <location>
        <begin position="26"/>
        <end position="37"/>
    </location>
</feature>
<dbReference type="Gene3D" id="1.10.238.10">
    <property type="entry name" value="EF-hand"/>
    <property type="match status" value="1"/>
</dbReference>
<feature type="compositionally biased region" description="Low complexity" evidence="1">
    <location>
        <begin position="336"/>
        <end position="345"/>
    </location>
</feature>
<feature type="compositionally biased region" description="Low complexity" evidence="1">
    <location>
        <begin position="383"/>
        <end position="406"/>
    </location>
</feature>
<protein>
    <recommendedName>
        <fullName evidence="4">EF-hand domain-containing protein</fullName>
    </recommendedName>
</protein>
<feature type="region of interest" description="Disordered" evidence="1">
    <location>
        <begin position="335"/>
        <end position="406"/>
    </location>
</feature>
<feature type="non-terminal residue" evidence="2">
    <location>
        <position position="406"/>
    </location>
</feature>
<dbReference type="InterPro" id="IPR011992">
    <property type="entry name" value="EF-hand-dom_pair"/>
</dbReference>
<accession>A0A0S4J1X0</accession>
<dbReference type="Proteomes" id="UP000051952">
    <property type="component" value="Unassembled WGS sequence"/>
</dbReference>
<sequence length="406" mass="43338">MYDDRGIPSSSSNNNDNDGASSPHQQQRRRPESHRRRTEAMTAEFFSLIPTSVEDTGNEMKEMAEFEIDGGRTGATTSTAIDDATTVAAPLPLLGVVRKSVDSESTATSQHFVRAGKTLSSSTHSFLNHHLTAPNPNNNVQQPQERKLSAAPSNGGAELRRRSTAVHFQTPRASNTNHNNNGTTDELPTAGALTREDTFLGGTTSGSNNTDAAAMTLRKIFEDADVDDVGFLTADQTFGALKVVGVSMKLHEMHEMLDEIDINTIMEDVVAAAAAAGRSKSPSSVAISRNHKGRGGGGGRKTLQDDEGRPVTSFSAAGNDDSEFHLLLERPRDTDTAAGVADDGGLSISSEQRQQQHPFSPVATGDDDDDRFLGGAALRRAMSPRSSSLHSSTSSLNSKPLQSPRR</sequence>
<feature type="compositionally biased region" description="Low complexity" evidence="1">
    <location>
        <begin position="9"/>
        <end position="25"/>
    </location>
</feature>
<dbReference type="EMBL" id="CYKH01000896">
    <property type="protein sequence ID" value="CUG60181.1"/>
    <property type="molecule type" value="Genomic_DNA"/>
</dbReference>
<dbReference type="VEuPathDB" id="TriTrypDB:BSAL_81980"/>
<organism evidence="2 3">
    <name type="scientific">Bodo saltans</name>
    <name type="common">Flagellated protozoan</name>
    <dbReference type="NCBI Taxonomy" id="75058"/>
    <lineage>
        <taxon>Eukaryota</taxon>
        <taxon>Discoba</taxon>
        <taxon>Euglenozoa</taxon>
        <taxon>Kinetoplastea</taxon>
        <taxon>Metakinetoplastina</taxon>
        <taxon>Eubodonida</taxon>
        <taxon>Bodonidae</taxon>
        <taxon>Bodo</taxon>
    </lineage>
</organism>
<evidence type="ECO:0008006" key="4">
    <source>
        <dbReference type="Google" id="ProtNLM"/>
    </source>
</evidence>
<proteinExistence type="predicted"/>
<feature type="compositionally biased region" description="Polar residues" evidence="1">
    <location>
        <begin position="347"/>
        <end position="358"/>
    </location>
</feature>
<dbReference type="AlphaFoldDB" id="A0A0S4J1X0"/>
<feature type="compositionally biased region" description="Low complexity" evidence="1">
    <location>
        <begin position="134"/>
        <end position="143"/>
    </location>
</feature>